<dbReference type="EMBL" id="WIGN01000005">
    <property type="protein sequence ID" value="KAF6820440.1"/>
    <property type="molecule type" value="Genomic_DNA"/>
</dbReference>
<dbReference type="InterPro" id="IPR047122">
    <property type="entry name" value="Trans-enoyl_RdTase-like"/>
</dbReference>
<comment type="caution">
    <text evidence="4">The sequence shown here is derived from an EMBL/GenBank/DDBJ whole genome shotgun (WGS) entry which is preliminary data.</text>
</comment>
<protein>
    <submittedName>
        <fullName evidence="4">Zinc-binding oxidoreductase</fullName>
    </submittedName>
</protein>
<dbReference type="SUPFAM" id="SSF50129">
    <property type="entry name" value="GroES-like"/>
    <property type="match status" value="1"/>
</dbReference>
<dbReference type="SUPFAM" id="SSF51735">
    <property type="entry name" value="NAD(P)-binding Rossmann-fold domains"/>
    <property type="match status" value="1"/>
</dbReference>
<feature type="domain" description="Enoyl reductase (ER)" evidence="3">
    <location>
        <begin position="18"/>
        <end position="277"/>
    </location>
</feature>
<proteinExistence type="inferred from homology"/>
<gene>
    <name evidence="4" type="ORF">CSOJ01_00696</name>
</gene>
<dbReference type="InterPro" id="IPR013149">
    <property type="entry name" value="ADH-like_C"/>
</dbReference>
<evidence type="ECO:0000256" key="1">
    <source>
        <dbReference type="ARBA" id="ARBA00008072"/>
    </source>
</evidence>
<organism evidence="4 5">
    <name type="scientific">Colletotrichum sojae</name>
    <dbReference type="NCBI Taxonomy" id="2175907"/>
    <lineage>
        <taxon>Eukaryota</taxon>
        <taxon>Fungi</taxon>
        <taxon>Dikarya</taxon>
        <taxon>Ascomycota</taxon>
        <taxon>Pezizomycotina</taxon>
        <taxon>Sordariomycetes</taxon>
        <taxon>Hypocreomycetidae</taxon>
        <taxon>Glomerellales</taxon>
        <taxon>Glomerellaceae</taxon>
        <taxon>Colletotrichum</taxon>
        <taxon>Colletotrichum orchidearum species complex</taxon>
    </lineage>
</organism>
<dbReference type="Proteomes" id="UP000652219">
    <property type="component" value="Unassembled WGS sequence"/>
</dbReference>
<dbReference type="InterPro" id="IPR020843">
    <property type="entry name" value="ER"/>
</dbReference>
<dbReference type="CDD" id="cd08249">
    <property type="entry name" value="enoyl_reductase_like"/>
    <property type="match status" value="1"/>
</dbReference>
<dbReference type="AlphaFoldDB" id="A0A8H6JX73"/>
<accession>A0A8H6JX73</accession>
<name>A0A8H6JX73_9PEZI</name>
<dbReference type="InterPro" id="IPR013154">
    <property type="entry name" value="ADH-like_N"/>
</dbReference>
<sequence>MNDNSDSGEQMKAIHILGPGKAAVTEQPIPKPRPGHLLVQPVCVAVQPSDWKHVDYMLVGDPTGVRMGFEYSGQVCDVGPEVTQDFRRGDRVFGLCHASNSLDKENGTFASYAVVRSEFQMRIPEHLSWSEAASLACGLIPVCQGLYQDLGLPWPGVASSYPKKGLILIYGGSTVSGMMGIQFAKLSRFEVVTTCSAHNFALVKSLGADHCVDYHSEECDSRIRDIVRDRLTLAWDCIATVKSARTCATAMSKARGGHYSSLLYINPVILRRVNQKITCTTTIGYTIFGEKLHKETVIEPRPEDYKQWLKFWALSETLLRNRQIRPPPQLLNVGGSGLCGVLCGMNYLKKGQVSGAKLVYDLRPS</sequence>
<dbReference type="Gene3D" id="3.90.180.10">
    <property type="entry name" value="Medium-chain alcohol dehydrogenases, catalytic domain"/>
    <property type="match status" value="1"/>
</dbReference>
<dbReference type="InterPro" id="IPR036291">
    <property type="entry name" value="NAD(P)-bd_dom_sf"/>
</dbReference>
<evidence type="ECO:0000259" key="3">
    <source>
        <dbReference type="SMART" id="SM00829"/>
    </source>
</evidence>
<evidence type="ECO:0000313" key="4">
    <source>
        <dbReference type="EMBL" id="KAF6820440.1"/>
    </source>
</evidence>
<keyword evidence="2" id="KW-0560">Oxidoreductase</keyword>
<dbReference type="Pfam" id="PF00107">
    <property type="entry name" value="ADH_zinc_N"/>
    <property type="match status" value="1"/>
</dbReference>
<comment type="similarity">
    <text evidence="1">Belongs to the zinc-containing alcohol dehydrogenase family.</text>
</comment>
<dbReference type="PANTHER" id="PTHR45348:SF2">
    <property type="entry name" value="ZINC-TYPE ALCOHOL DEHYDROGENASE-LIKE PROTEIN C2E1P3.01"/>
    <property type="match status" value="1"/>
</dbReference>
<dbReference type="InterPro" id="IPR011032">
    <property type="entry name" value="GroES-like_sf"/>
</dbReference>
<keyword evidence="5" id="KW-1185">Reference proteome</keyword>
<dbReference type="Gene3D" id="3.40.50.720">
    <property type="entry name" value="NAD(P)-binding Rossmann-like Domain"/>
    <property type="match status" value="1"/>
</dbReference>
<dbReference type="PANTHER" id="PTHR45348">
    <property type="entry name" value="HYPOTHETICAL OXIDOREDUCTASE (EUROFUNG)"/>
    <property type="match status" value="1"/>
</dbReference>
<reference evidence="4 5" key="1">
    <citation type="journal article" date="2020" name="Phytopathology">
        <title>Genome Sequence Resources of Colletotrichum truncatum, C. plurivorum, C. musicola, and C. sojae: Four Species Pathogenic to Soybean (Glycine max).</title>
        <authorList>
            <person name="Rogerio F."/>
            <person name="Boufleur T.R."/>
            <person name="Ciampi-Guillardi M."/>
            <person name="Sukno S.A."/>
            <person name="Thon M.R."/>
            <person name="Massola Junior N.S."/>
            <person name="Baroncelli R."/>
        </authorList>
    </citation>
    <scope>NUCLEOTIDE SEQUENCE [LARGE SCALE GENOMIC DNA]</scope>
    <source>
        <strain evidence="4 5">LFN0009</strain>
    </source>
</reference>
<dbReference type="Pfam" id="PF08240">
    <property type="entry name" value="ADH_N"/>
    <property type="match status" value="1"/>
</dbReference>
<evidence type="ECO:0000313" key="5">
    <source>
        <dbReference type="Proteomes" id="UP000652219"/>
    </source>
</evidence>
<dbReference type="GO" id="GO:0016651">
    <property type="term" value="F:oxidoreductase activity, acting on NAD(P)H"/>
    <property type="evidence" value="ECO:0007669"/>
    <property type="project" value="InterPro"/>
</dbReference>
<evidence type="ECO:0000256" key="2">
    <source>
        <dbReference type="ARBA" id="ARBA00023002"/>
    </source>
</evidence>
<dbReference type="SMART" id="SM00829">
    <property type="entry name" value="PKS_ER"/>
    <property type="match status" value="1"/>
</dbReference>